<reference evidence="5 6" key="1">
    <citation type="submission" date="2016-06" db="EMBL/GenBank/DDBJ databases">
        <title>Complete genome sequence of a saline-alkali tolerant type strain Dietzia timorensis ID05-A0528T.</title>
        <authorList>
            <person name="Wu X."/>
        </authorList>
    </citation>
    <scope>NUCLEOTIDE SEQUENCE [LARGE SCALE GENOMIC DNA]</scope>
    <source>
        <strain evidence="5 6">ID05-A0528</strain>
    </source>
</reference>
<dbReference type="Pfam" id="PF00440">
    <property type="entry name" value="TetR_N"/>
    <property type="match status" value="1"/>
</dbReference>
<dbReference type="RefSeq" id="WP_231887250.1">
    <property type="nucleotide sequence ID" value="NZ_CP015961.1"/>
</dbReference>
<protein>
    <submittedName>
        <fullName evidence="5">Putative HTH-type transcriptional regulator</fullName>
    </submittedName>
</protein>
<dbReference type="PRINTS" id="PR00455">
    <property type="entry name" value="HTHTETR"/>
</dbReference>
<keyword evidence="6" id="KW-1185">Reference proteome</keyword>
<dbReference type="KEGG" id="dtm:BJL86_2425"/>
<dbReference type="PANTHER" id="PTHR30055">
    <property type="entry name" value="HTH-TYPE TRANSCRIPTIONAL REGULATOR RUTR"/>
    <property type="match status" value="1"/>
</dbReference>
<dbReference type="SUPFAM" id="SSF46689">
    <property type="entry name" value="Homeodomain-like"/>
    <property type="match status" value="1"/>
</dbReference>
<dbReference type="AlphaFoldDB" id="A0A173LNG5"/>
<sequence length="212" mass="23453">MGGRIVAPAASRPGRSPKQDRSKRTRDKLLEATIDMLAHHGWPVTTVGAVAERAGVSRGAAQHHFPTREDLMIAALEYMVRERSSQLDASFGGARPSTEPERTQFVVHHITEHYTGDLFKAALQVWTAATADQALRERIVPLEAELSRHLYDLAVTHLGADTSDRRTRRLIRATLDFARGLGLAEALIDDSERRAGMLDSWAAELATIKRVN</sequence>
<accession>A0A173LNG5</accession>
<evidence type="ECO:0000313" key="5">
    <source>
        <dbReference type="EMBL" id="ANI93189.1"/>
    </source>
</evidence>
<gene>
    <name evidence="5" type="ORF">BJL86_2425</name>
</gene>
<feature type="DNA-binding region" description="H-T-H motif" evidence="2">
    <location>
        <begin position="46"/>
        <end position="65"/>
    </location>
</feature>
<organism evidence="5 6">
    <name type="scientific">Dietzia timorensis</name>
    <dbReference type="NCBI Taxonomy" id="499555"/>
    <lineage>
        <taxon>Bacteria</taxon>
        <taxon>Bacillati</taxon>
        <taxon>Actinomycetota</taxon>
        <taxon>Actinomycetes</taxon>
        <taxon>Mycobacteriales</taxon>
        <taxon>Dietziaceae</taxon>
        <taxon>Dietzia</taxon>
    </lineage>
</organism>
<dbReference type="InterPro" id="IPR009057">
    <property type="entry name" value="Homeodomain-like_sf"/>
</dbReference>
<dbReference type="EMBL" id="CP015961">
    <property type="protein sequence ID" value="ANI93189.1"/>
    <property type="molecule type" value="Genomic_DNA"/>
</dbReference>
<evidence type="ECO:0000259" key="4">
    <source>
        <dbReference type="PROSITE" id="PS50977"/>
    </source>
</evidence>
<evidence type="ECO:0000256" key="3">
    <source>
        <dbReference type="SAM" id="MobiDB-lite"/>
    </source>
</evidence>
<dbReference type="PANTHER" id="PTHR30055:SF226">
    <property type="entry name" value="HTH-TYPE TRANSCRIPTIONAL REGULATOR PKSA"/>
    <property type="match status" value="1"/>
</dbReference>
<dbReference type="GO" id="GO:0000976">
    <property type="term" value="F:transcription cis-regulatory region binding"/>
    <property type="evidence" value="ECO:0007669"/>
    <property type="project" value="TreeGrafter"/>
</dbReference>
<evidence type="ECO:0000256" key="1">
    <source>
        <dbReference type="ARBA" id="ARBA00023125"/>
    </source>
</evidence>
<dbReference type="InterPro" id="IPR050109">
    <property type="entry name" value="HTH-type_TetR-like_transc_reg"/>
</dbReference>
<dbReference type="InterPro" id="IPR001647">
    <property type="entry name" value="HTH_TetR"/>
</dbReference>
<dbReference type="GO" id="GO:0003700">
    <property type="term" value="F:DNA-binding transcription factor activity"/>
    <property type="evidence" value="ECO:0007669"/>
    <property type="project" value="TreeGrafter"/>
</dbReference>
<feature type="domain" description="HTH tetR-type" evidence="4">
    <location>
        <begin position="23"/>
        <end position="83"/>
    </location>
</feature>
<dbReference type="PROSITE" id="PS50977">
    <property type="entry name" value="HTH_TETR_2"/>
    <property type="match status" value="1"/>
</dbReference>
<proteinExistence type="predicted"/>
<dbReference type="Proteomes" id="UP000186104">
    <property type="component" value="Chromosome"/>
</dbReference>
<evidence type="ECO:0000256" key="2">
    <source>
        <dbReference type="PROSITE-ProRule" id="PRU00335"/>
    </source>
</evidence>
<feature type="region of interest" description="Disordered" evidence="3">
    <location>
        <begin position="1"/>
        <end position="25"/>
    </location>
</feature>
<evidence type="ECO:0000313" key="6">
    <source>
        <dbReference type="Proteomes" id="UP000186104"/>
    </source>
</evidence>
<name>A0A173LNG5_9ACTN</name>
<dbReference type="Gene3D" id="1.10.357.10">
    <property type="entry name" value="Tetracycline Repressor, domain 2"/>
    <property type="match status" value="1"/>
</dbReference>
<keyword evidence="1 2" id="KW-0238">DNA-binding</keyword>
<dbReference type="STRING" id="499555.BJL86_2425"/>